<keyword evidence="2" id="KW-1185">Reference proteome</keyword>
<evidence type="ECO:0000313" key="1">
    <source>
        <dbReference type="EMBL" id="MEQ2379209.1"/>
    </source>
</evidence>
<evidence type="ECO:0000313" key="2">
    <source>
        <dbReference type="Proteomes" id="UP001442364"/>
    </source>
</evidence>
<comment type="caution">
    <text evidence="1">The sequence shown here is derived from an EMBL/GenBank/DDBJ whole genome shotgun (WGS) entry which is preliminary data.</text>
</comment>
<dbReference type="EMBL" id="JBBMER010000003">
    <property type="protein sequence ID" value="MEQ2379209.1"/>
    <property type="molecule type" value="Genomic_DNA"/>
</dbReference>
<protein>
    <submittedName>
        <fullName evidence="1">Uncharacterized protein</fullName>
    </submittedName>
</protein>
<accession>A0ABV1BUP4</accession>
<dbReference type="Proteomes" id="UP001442364">
    <property type="component" value="Unassembled WGS sequence"/>
</dbReference>
<sequence length="218" mass="24623">MAVGGIGSFSALTSYSGVNSSKANSELEFDKIYQQKTDSVEINSTAGNNDIMTIYEMLCSEFPEANYILEDRSDEKNLFFNNVDTRIGKDFGNPSKKNVFIDVGVIKKIQEDPSYYLEAKLDLQQIIEHYDEARTHGGSDLPYTTGELDYENGRIQAGWRYDSKCCQEAVAKEVKKLESLKLSDTINYDYIKDKMDTMLDNFMDKVTEGIVGNDKEGK</sequence>
<reference evidence="1 2" key="1">
    <citation type="submission" date="2024-03" db="EMBL/GenBank/DDBJ databases">
        <title>Human intestinal bacterial collection.</title>
        <authorList>
            <person name="Pauvert C."/>
            <person name="Hitch T.C.A."/>
            <person name="Clavel T."/>
        </authorList>
    </citation>
    <scope>NUCLEOTIDE SEQUENCE [LARGE SCALE GENOMIC DNA]</scope>
    <source>
        <strain evidence="1 2">CLA-AA-H255</strain>
    </source>
</reference>
<name>A0ABV1BUP4_9FIRM</name>
<organism evidence="1 2">
    <name type="scientific">[Lactobacillus] rogosae</name>
    <dbReference type="NCBI Taxonomy" id="706562"/>
    <lineage>
        <taxon>Bacteria</taxon>
        <taxon>Bacillati</taxon>
        <taxon>Bacillota</taxon>
        <taxon>Clostridia</taxon>
        <taxon>Lachnospirales</taxon>
        <taxon>Lachnospiraceae</taxon>
        <taxon>Lachnospira</taxon>
    </lineage>
</organism>
<dbReference type="RefSeq" id="WP_349153365.1">
    <property type="nucleotide sequence ID" value="NZ_JBBMER010000003.1"/>
</dbReference>
<gene>
    <name evidence="1" type="ORF">WMO14_04865</name>
</gene>
<proteinExistence type="predicted"/>